<dbReference type="PANTHER" id="PTHR13219">
    <property type="entry name" value="TRANSMEMBRANE PROTEIN 94"/>
    <property type="match status" value="1"/>
</dbReference>
<dbReference type="VEuPathDB" id="PlasmoDB:PmUG01_06010900"/>
<feature type="non-terminal residue" evidence="1">
    <location>
        <position position="1"/>
    </location>
</feature>
<reference evidence="2" key="1">
    <citation type="submission" date="2016-05" db="EMBL/GenBank/DDBJ databases">
        <authorList>
            <person name="Naeem Raeece"/>
        </authorList>
    </citation>
    <scope>NUCLEOTIDE SEQUENCE [LARGE SCALE GENOMIC DNA]</scope>
</reference>
<evidence type="ECO:0000313" key="2">
    <source>
        <dbReference type="Proteomes" id="UP000078597"/>
    </source>
</evidence>
<proteinExistence type="predicted"/>
<dbReference type="InterPro" id="IPR039720">
    <property type="entry name" value="TMEM94"/>
</dbReference>
<dbReference type="AlphaFoldDB" id="A0A1A8WK33"/>
<name>A0A1A8WK33_PLAMA</name>
<dbReference type="PANTHER" id="PTHR13219:SF6">
    <property type="entry name" value="TRANSMEMBRANE PROTEIN 94"/>
    <property type="match status" value="1"/>
</dbReference>
<dbReference type="Proteomes" id="UP000078597">
    <property type="component" value="Unassembled WGS sequence"/>
</dbReference>
<dbReference type="EMBL" id="FLQW01002455">
    <property type="protein sequence ID" value="SBS93321.1"/>
    <property type="molecule type" value="Genomic_DNA"/>
</dbReference>
<organism evidence="1 2">
    <name type="scientific">Plasmodium malariae</name>
    <dbReference type="NCBI Taxonomy" id="5858"/>
    <lineage>
        <taxon>Eukaryota</taxon>
        <taxon>Sar</taxon>
        <taxon>Alveolata</taxon>
        <taxon>Apicomplexa</taxon>
        <taxon>Aconoidasida</taxon>
        <taxon>Haemosporida</taxon>
        <taxon>Plasmodiidae</taxon>
        <taxon>Plasmodium</taxon>
        <taxon>Plasmodium (Plasmodium)</taxon>
    </lineage>
</organism>
<sequence>IFSELIYGYCSSLNMIYKDYFKNATNYEQREFSSSFDFSSTTEDSSYVNKKKIGLFYTLKSIFMLIIKIDKCYLNILSDCSVLCFVDSSSILFDSNHSIKEICIYNYLNNKKDVCLNSSMNAIPKNYNYILTIIDVFMDNKSMYAYQRIKNLKILHSLFLISYYTQIPKYINWEEGVQRGVNENGDNKRRNN</sequence>
<accession>A0A1A8WK33</accession>
<protein>
    <submittedName>
        <fullName evidence="1">Uncharacterized protein</fullName>
    </submittedName>
</protein>
<evidence type="ECO:0000313" key="1">
    <source>
        <dbReference type="EMBL" id="SBS93321.1"/>
    </source>
</evidence>
<gene>
    <name evidence="1" type="ORF">PMALA_039290</name>
</gene>